<keyword evidence="2" id="KW-1185">Reference proteome</keyword>
<name>A0AAV3XQ07_9GAST</name>
<dbReference type="AlphaFoldDB" id="A0AAV3XQ07"/>
<comment type="caution">
    <text evidence="1">The sequence shown here is derived from an EMBL/GenBank/DDBJ whole genome shotgun (WGS) entry which is preliminary data.</text>
</comment>
<dbReference type="Proteomes" id="UP000735302">
    <property type="component" value="Unassembled WGS sequence"/>
</dbReference>
<dbReference type="EMBL" id="BLXT01000008">
    <property type="protein sequence ID" value="GFN73564.1"/>
    <property type="molecule type" value="Genomic_DNA"/>
</dbReference>
<sequence>MHQALLQAGLPSKGVKHRLPVRGGTKQRRVYSGNQCGMLGTPAIAFFVPFKSQEFGFLYIASPQQDDLRLLGPPLDQGTGGGARTRDRRVVADLRMDSLTTVPLTPQTQSELELLLPCGGDGGTVVNESALRSAGTLLSRVRAPIPAPYLTGGDIQRYPVAITALNKRRELAGAP</sequence>
<organism evidence="1 2">
    <name type="scientific">Plakobranchus ocellatus</name>
    <dbReference type="NCBI Taxonomy" id="259542"/>
    <lineage>
        <taxon>Eukaryota</taxon>
        <taxon>Metazoa</taxon>
        <taxon>Spiralia</taxon>
        <taxon>Lophotrochozoa</taxon>
        <taxon>Mollusca</taxon>
        <taxon>Gastropoda</taxon>
        <taxon>Heterobranchia</taxon>
        <taxon>Euthyneura</taxon>
        <taxon>Panpulmonata</taxon>
        <taxon>Sacoglossa</taxon>
        <taxon>Placobranchoidea</taxon>
        <taxon>Plakobranchidae</taxon>
        <taxon>Plakobranchus</taxon>
    </lineage>
</organism>
<gene>
    <name evidence="1" type="ORF">PoB_000007000</name>
</gene>
<proteinExistence type="predicted"/>
<protein>
    <recommendedName>
        <fullName evidence="3">Ribosomal protein S2</fullName>
    </recommendedName>
</protein>
<reference evidence="1 2" key="1">
    <citation type="journal article" date="2021" name="Elife">
        <title>Chloroplast acquisition without the gene transfer in kleptoplastic sea slugs, Plakobranchus ocellatus.</title>
        <authorList>
            <person name="Maeda T."/>
            <person name="Takahashi S."/>
            <person name="Yoshida T."/>
            <person name="Shimamura S."/>
            <person name="Takaki Y."/>
            <person name="Nagai Y."/>
            <person name="Toyoda A."/>
            <person name="Suzuki Y."/>
            <person name="Arimoto A."/>
            <person name="Ishii H."/>
            <person name="Satoh N."/>
            <person name="Nishiyama T."/>
            <person name="Hasebe M."/>
            <person name="Maruyama T."/>
            <person name="Minagawa J."/>
            <person name="Obokata J."/>
            <person name="Shigenobu S."/>
        </authorList>
    </citation>
    <scope>NUCLEOTIDE SEQUENCE [LARGE SCALE GENOMIC DNA]</scope>
</reference>
<evidence type="ECO:0000313" key="1">
    <source>
        <dbReference type="EMBL" id="GFN73564.1"/>
    </source>
</evidence>
<evidence type="ECO:0000313" key="2">
    <source>
        <dbReference type="Proteomes" id="UP000735302"/>
    </source>
</evidence>
<evidence type="ECO:0008006" key="3">
    <source>
        <dbReference type="Google" id="ProtNLM"/>
    </source>
</evidence>
<accession>A0AAV3XQ07</accession>